<evidence type="ECO:0000259" key="7">
    <source>
        <dbReference type="Pfam" id="PF02010"/>
    </source>
</evidence>
<dbReference type="GO" id="GO:0005886">
    <property type="term" value="C:plasma membrane"/>
    <property type="evidence" value="ECO:0007669"/>
    <property type="project" value="TreeGrafter"/>
</dbReference>
<dbReference type="Pfam" id="PF02010">
    <property type="entry name" value="REJ"/>
    <property type="match status" value="1"/>
</dbReference>
<evidence type="ECO:0000256" key="5">
    <source>
        <dbReference type="ARBA" id="ARBA00023136"/>
    </source>
</evidence>
<evidence type="ECO:0000256" key="2">
    <source>
        <dbReference type="ARBA" id="ARBA00022692"/>
    </source>
</evidence>
<dbReference type="PANTHER" id="PTHR46730:SF1">
    <property type="entry name" value="PLAT DOMAIN-CONTAINING PROTEIN"/>
    <property type="match status" value="1"/>
</dbReference>
<evidence type="ECO:0000256" key="4">
    <source>
        <dbReference type="ARBA" id="ARBA00022989"/>
    </source>
</evidence>
<feature type="region of interest" description="Disordered" evidence="6">
    <location>
        <begin position="1607"/>
        <end position="1628"/>
    </location>
</feature>
<keyword evidence="9" id="KW-1185">Reference proteome</keyword>
<feature type="region of interest" description="Disordered" evidence="6">
    <location>
        <begin position="1335"/>
        <end position="1355"/>
    </location>
</feature>
<feature type="region of interest" description="Disordered" evidence="6">
    <location>
        <begin position="1311"/>
        <end position="1330"/>
    </location>
</feature>
<comment type="subcellular location">
    <subcellularLocation>
        <location evidence="1">Membrane</location>
    </subcellularLocation>
</comment>
<dbReference type="PANTHER" id="PTHR46730">
    <property type="entry name" value="POLYCYSTIN-1"/>
    <property type="match status" value="1"/>
</dbReference>
<dbReference type="EMBL" id="LGRX02010273">
    <property type="protein sequence ID" value="KAK3270641.1"/>
    <property type="molecule type" value="Genomic_DNA"/>
</dbReference>
<feature type="compositionally biased region" description="Basic and acidic residues" evidence="6">
    <location>
        <begin position="1335"/>
        <end position="1347"/>
    </location>
</feature>
<organism evidence="8 9">
    <name type="scientific">Cymbomonas tetramitiformis</name>
    <dbReference type="NCBI Taxonomy" id="36881"/>
    <lineage>
        <taxon>Eukaryota</taxon>
        <taxon>Viridiplantae</taxon>
        <taxon>Chlorophyta</taxon>
        <taxon>Pyramimonadophyceae</taxon>
        <taxon>Pyramimonadales</taxon>
        <taxon>Pyramimonadaceae</taxon>
        <taxon>Cymbomonas</taxon>
    </lineage>
</organism>
<gene>
    <name evidence="8" type="ORF">CYMTET_20970</name>
</gene>
<name>A0AAE0G301_9CHLO</name>
<dbReference type="Proteomes" id="UP001190700">
    <property type="component" value="Unassembled WGS sequence"/>
</dbReference>
<evidence type="ECO:0000313" key="9">
    <source>
        <dbReference type="Proteomes" id="UP001190700"/>
    </source>
</evidence>
<reference evidence="8 9" key="1">
    <citation type="journal article" date="2015" name="Genome Biol. Evol.">
        <title>Comparative Genomics of a Bacterivorous Green Alga Reveals Evolutionary Causalities and Consequences of Phago-Mixotrophic Mode of Nutrition.</title>
        <authorList>
            <person name="Burns J.A."/>
            <person name="Paasch A."/>
            <person name="Narechania A."/>
            <person name="Kim E."/>
        </authorList>
    </citation>
    <scope>NUCLEOTIDE SEQUENCE [LARGE SCALE GENOMIC DNA]</scope>
    <source>
        <strain evidence="8 9">PLY_AMNH</strain>
    </source>
</reference>
<accession>A0AAE0G301</accession>
<keyword evidence="2" id="KW-0812">Transmembrane</keyword>
<keyword evidence="3" id="KW-0677">Repeat</keyword>
<evidence type="ECO:0000256" key="6">
    <source>
        <dbReference type="SAM" id="MobiDB-lite"/>
    </source>
</evidence>
<dbReference type="InterPro" id="IPR002859">
    <property type="entry name" value="PKD/REJ-like"/>
</dbReference>
<evidence type="ECO:0000256" key="1">
    <source>
        <dbReference type="ARBA" id="ARBA00004370"/>
    </source>
</evidence>
<keyword evidence="5" id="KW-0472">Membrane</keyword>
<feature type="region of interest" description="Disordered" evidence="6">
    <location>
        <begin position="1372"/>
        <end position="1410"/>
    </location>
</feature>
<protein>
    <recommendedName>
        <fullName evidence="7">PKD/REJ-like domain-containing protein</fullName>
    </recommendedName>
</protein>
<dbReference type="InterPro" id="IPR013783">
    <property type="entry name" value="Ig-like_fold"/>
</dbReference>
<keyword evidence="4" id="KW-1133">Transmembrane helix</keyword>
<evidence type="ECO:0000256" key="3">
    <source>
        <dbReference type="ARBA" id="ARBA00022737"/>
    </source>
</evidence>
<dbReference type="GO" id="GO:0005261">
    <property type="term" value="F:monoatomic cation channel activity"/>
    <property type="evidence" value="ECO:0007669"/>
    <property type="project" value="TreeGrafter"/>
</dbReference>
<dbReference type="Gene3D" id="2.60.40.10">
    <property type="entry name" value="Immunoglobulins"/>
    <property type="match status" value="1"/>
</dbReference>
<dbReference type="GO" id="GO:0006816">
    <property type="term" value="P:calcium ion transport"/>
    <property type="evidence" value="ECO:0007669"/>
    <property type="project" value="TreeGrafter"/>
</dbReference>
<sequence length="1723" mass="183863">MAPGEGHVCAYVGPLTTVPWGCPEGFHGDGEQCAECQMSVRIAAASITASGAVTRAGWHRGQRVQIHGQLDGLSHAQCTNQEGTMFRWDGATSDGAQLQLTARENRADTLKLTLPKVNLVVGLSYTLSLTAYLAGRPTVQHIVPASFFVASQPLQVRGHVPYPAPLAFPLPRSHCRSEGVHLIQGQWVRHAFTPSHHITYRSGDPGDAVVGRGGDVTLSAEDSEDPDGEPGPIAYEWWCKCTSAGAGSRACRDSEGQLLPSRMTNETLHLTLQGAEEGGVMNYTFTVTASKGSRTSQRSTPITVLSTPPLSMVITPVVGKVNPTQQLALQSEVSSEDPVSLHMAWSCTLEPGGQVFPLTPPMLLSPVTQENIVLREQVLTEGHAYRFQLSAHDRLGAASAAITVVMNNPPTGGSVVVRPSEGVALSTVFTIVAPDWRDDDPPLTFQQLYRVVGAGTSSSLLGEVEEGWRPLVSDHGPLGQPPSIEAVLPEAGLAAHEDLVQVRVSVMDAYGATATAETFVTVRAAVAVDAAPVLVRVGRHTMNGNTDAAMRDILGLSANLNRLSNISTYLEVASIERRMLGVSRQGVTSATRATLLESVAVLHGNFFPTSGSVASVAEMARGVLAVPGELTDETQALGLQLAERLIADTAEGEAQMNVPTARTVLGALSSLNEANQSAAGAAGETRAAVAAGDVTASTSEGIARSAKCQALAAQLSAALLLGAVDEEAPRKASSATIAIAVQRCRADLEDSCLYNHPHFTDGVAAMFPASLGPGLAGNAPNCSAAGGCAPTRPPARSSVQVRVLSMATEAHDSSGAPGKEVSTTVAASGTVTASLLDAGGNNSEVEVAGLCEGVVIDIAIGAAYRGVTVAEAEARMGSSWRGRLACEFWDSANQSYSSAGCAALPNPAPAGADLYWRTSDTTGYSALDMMWAVGNAVLTDGCEEAWGAALPEYAGADAGYRKFGRWHGAPNVSSKIDAASADASEEGPASRAPAVWEPGGCALVDPAGNSTTVCVWDWTRQRFVGGGCVVATTQSCLCTHLTDFRAAHVQQEVELPRLATTTSDHMVSVRLGDLEDSYILFMLVFGIIGSACLLGTISTWQHTTEQQSLLEALVAPYGTGALGCRQIYGQLWTWGVFEEEVRFPGVKLSSEYVRRSTIPFDRARSVASKRHLIVRQPTAISCEEEEEGQARGESNQDMSASPWLDQKLASNLQAEGLNGADASFIRTPALQRALGHVESSTRIEGLAQAVARAHALAQSIRARWTVQDAARAYRASESEETMGLAGERGRRPRRTSSYSAAAALLEATTDAPPLRPSVTQPAPACLRRDPHEVLTLEQRRRGEEAAPTREPVLNLPVQDNEHQGMAEEMLAGDSQAPGGESDADEELPGGCAWDSANRFPGSSEELKHREADPLPSALLLTSTKRMEKAYARMRSLRLLSSASSLKVNDINDVADQLVKHEPIMATETGVVGGREMKSKAFRKRNMHLMSKLSANKVSSVVQQERMVAREAGVVGCKVVQWRRSNTVNRDRGGRFSGRVKRLNRMRGGKELWALLRVRTRCVCLFIRELLSMRDLRNTAHLCAAMRFSPTTLALHVPIDALRDAKARTATHKTTENATPSDSPADESAPVLGQFQQQPVERLLGTALVLAFMDMHRIVQPEQVNRKLEIAKRVNWAQPHVHLGIEAYMGLFKAMLSQSRDMLLQVWHALIAVHLAYWPGPLSI</sequence>
<evidence type="ECO:0000313" key="8">
    <source>
        <dbReference type="EMBL" id="KAK3270641.1"/>
    </source>
</evidence>
<feature type="region of interest" description="Disordered" evidence="6">
    <location>
        <begin position="1278"/>
        <end position="1297"/>
    </location>
</feature>
<feature type="domain" description="PKD/REJ-like" evidence="7">
    <location>
        <begin position="209"/>
        <end position="530"/>
    </location>
</feature>
<comment type="caution">
    <text evidence="8">The sequence shown here is derived from an EMBL/GenBank/DDBJ whole genome shotgun (WGS) entry which is preliminary data.</text>
</comment>
<proteinExistence type="predicted"/>